<sequence length="432" mass="45158">MSIPVVTFGPDQQFVVGGLERLHGPVTVVRRCTELTELLAACESGLAMAAVISADTSDLSSSLVERLDAVGVSVVVLTDDAEEMLRLEAIGVLPERADIAAADLADRISRAVDRQRESPRAAAGTAFAGLFPDAEVQLPAAEVVREGAGRVIAVWGPVGAPGRTTVAVNVAAELAARGSSVILADADSYGASASAMLGLLDESAGLAQACRLADQGVLDVAGLTRIAEEVHVRGNSFRLLGGVTRADRWTELRPSALSAVVERAKQLADVVVVDVGFCLEADEELSFDSMTPRRNGAALKIMELADEVIAVGAADAVGIPRLVRGLGELKDTAEQANIRVVLNKVRQSSVGRGPRQQLLQAWERFGPGMAISAYLPSDPAACDAALLSGTVLLESAPDSALRKAIAELSCADIQQNRESAGRNTRALGFLKR</sequence>
<dbReference type="Gene3D" id="3.40.50.300">
    <property type="entry name" value="P-loop containing nucleotide triphosphate hydrolases"/>
    <property type="match status" value="1"/>
</dbReference>
<dbReference type="InterPro" id="IPR050625">
    <property type="entry name" value="ParA/MinD_ATPase"/>
</dbReference>
<keyword evidence="1" id="KW-0547">Nucleotide-binding</keyword>
<evidence type="ECO:0000313" key="4">
    <source>
        <dbReference type="Proteomes" id="UP001163293"/>
    </source>
</evidence>
<dbReference type="InterPro" id="IPR033756">
    <property type="entry name" value="YlxH/NBP35"/>
</dbReference>
<evidence type="ECO:0000313" key="3">
    <source>
        <dbReference type="EMBL" id="UYV96299.1"/>
    </source>
</evidence>
<keyword evidence="4" id="KW-1185">Reference proteome</keyword>
<dbReference type="Proteomes" id="UP001163293">
    <property type="component" value="Chromosome"/>
</dbReference>
<gene>
    <name evidence="3" type="ORF">NL394_14650</name>
</gene>
<dbReference type="GO" id="GO:0005829">
    <property type="term" value="C:cytosol"/>
    <property type="evidence" value="ECO:0007669"/>
    <property type="project" value="TreeGrafter"/>
</dbReference>
<dbReference type="GO" id="GO:0009898">
    <property type="term" value="C:cytoplasmic side of plasma membrane"/>
    <property type="evidence" value="ECO:0007669"/>
    <property type="project" value="TreeGrafter"/>
</dbReference>
<keyword evidence="2" id="KW-0067">ATP-binding</keyword>
<dbReference type="PANTHER" id="PTHR43384:SF6">
    <property type="entry name" value="SEPTUM SITE-DETERMINING PROTEIN MIND HOMOLOG, CHLOROPLASTIC"/>
    <property type="match status" value="1"/>
</dbReference>
<name>A0AAX3EES5_PAEUR</name>
<protein>
    <submittedName>
        <fullName evidence="3">P-loop NTPase</fullName>
    </submittedName>
</protein>
<dbReference type="GeneID" id="79884325"/>
<evidence type="ECO:0000256" key="2">
    <source>
        <dbReference type="ARBA" id="ARBA00022840"/>
    </source>
</evidence>
<reference evidence="3" key="1">
    <citation type="submission" date="2022-07" db="EMBL/GenBank/DDBJ databases">
        <authorList>
            <person name="Wu T."/>
        </authorList>
    </citation>
    <scope>NUCLEOTIDE SEQUENCE</scope>
    <source>
        <strain evidence="3">SD-1</strain>
    </source>
</reference>
<dbReference type="GO" id="GO:0005524">
    <property type="term" value="F:ATP binding"/>
    <property type="evidence" value="ECO:0007669"/>
    <property type="project" value="UniProtKB-KW"/>
</dbReference>
<proteinExistence type="predicted"/>
<dbReference type="Pfam" id="PF10609">
    <property type="entry name" value="ParA"/>
    <property type="match status" value="1"/>
</dbReference>
<dbReference type="GO" id="GO:0051782">
    <property type="term" value="P:negative regulation of cell division"/>
    <property type="evidence" value="ECO:0007669"/>
    <property type="project" value="TreeGrafter"/>
</dbReference>
<evidence type="ECO:0000256" key="1">
    <source>
        <dbReference type="ARBA" id="ARBA00022741"/>
    </source>
</evidence>
<dbReference type="RefSeq" id="WP_021471876.1">
    <property type="nucleotide sequence ID" value="NZ_BDMH01000008.1"/>
</dbReference>
<accession>A0AAX3EES5</accession>
<dbReference type="GO" id="GO:0016887">
    <property type="term" value="F:ATP hydrolysis activity"/>
    <property type="evidence" value="ECO:0007669"/>
    <property type="project" value="TreeGrafter"/>
</dbReference>
<dbReference type="AlphaFoldDB" id="A0AAX3EES5"/>
<dbReference type="PANTHER" id="PTHR43384">
    <property type="entry name" value="SEPTUM SITE-DETERMINING PROTEIN MIND HOMOLOG, CHLOROPLASTIC-RELATED"/>
    <property type="match status" value="1"/>
</dbReference>
<dbReference type="InterPro" id="IPR027417">
    <property type="entry name" value="P-loop_NTPase"/>
</dbReference>
<organism evidence="3 4">
    <name type="scientific">Paenarthrobacter ureafaciens</name>
    <dbReference type="NCBI Taxonomy" id="37931"/>
    <lineage>
        <taxon>Bacteria</taxon>
        <taxon>Bacillati</taxon>
        <taxon>Actinomycetota</taxon>
        <taxon>Actinomycetes</taxon>
        <taxon>Micrococcales</taxon>
        <taxon>Micrococcaceae</taxon>
        <taxon>Paenarthrobacter</taxon>
    </lineage>
</organism>
<dbReference type="EMBL" id="CP101185">
    <property type="protein sequence ID" value="UYV96299.1"/>
    <property type="molecule type" value="Genomic_DNA"/>
</dbReference>
<dbReference type="SUPFAM" id="SSF52540">
    <property type="entry name" value="P-loop containing nucleoside triphosphate hydrolases"/>
    <property type="match status" value="1"/>
</dbReference>